<evidence type="ECO:0000313" key="1">
    <source>
        <dbReference type="EMBL" id="UTQ78224.1"/>
    </source>
</evidence>
<proteinExistence type="predicted"/>
<reference evidence="1" key="1">
    <citation type="submission" date="2022-05" db="EMBL/GenBank/DDBJ databases">
        <authorList>
            <person name="Tikunov A."/>
            <person name="Kozlova Y."/>
            <person name="Morozova V."/>
            <person name="Jdeed G."/>
            <person name="Bardasheva A."/>
            <person name="Tikunova N."/>
        </authorList>
    </citation>
    <scope>NUCLEOTIDE SEQUENCE</scope>
</reference>
<protein>
    <submittedName>
        <fullName evidence="1">Late transcription factor</fullName>
    </submittedName>
</protein>
<dbReference type="EMBL" id="ON624112">
    <property type="protein sequence ID" value="UTQ78224.1"/>
    <property type="molecule type" value="Genomic_DNA"/>
</dbReference>
<keyword evidence="2" id="KW-1185">Reference proteome</keyword>
<dbReference type="Proteomes" id="UP001060037">
    <property type="component" value="Segment"/>
</dbReference>
<organism evidence="1 2">
    <name type="scientific">Aeromonas phage Aer_P220</name>
    <dbReference type="NCBI Taxonomy" id="2951227"/>
    <lineage>
        <taxon>Viruses</taxon>
        <taxon>Duplodnaviria</taxon>
        <taxon>Heunggongvirae</taxon>
        <taxon>Uroviricota</taxon>
        <taxon>Caudoviricetes</taxon>
        <taxon>Autographivirales</taxon>
        <taxon>Autographivirales incertae sedis</taxon>
        <taxon>Yinyavirus</taxon>
        <taxon>Yinyavirus AerP220</taxon>
    </lineage>
</organism>
<evidence type="ECO:0000313" key="2">
    <source>
        <dbReference type="Proteomes" id="UP001060037"/>
    </source>
</evidence>
<name>A0A9E7NPA8_9CAUD</name>
<sequence length="331" mass="35424">MKDQVTAILEALQSGGTLKGAQAALLELPLHTLPDDGAASQFAELMKASRNKADFIGHAEVFIDNIEPTNELARIEGELTQAIAAVGKAHLRVGTLLIEARDACENQAEFLEWAFDKFGIKKSWAFRLMKVAKVFSGDEWAGVATSVLYTLQAQADEQQTEAARELALAGKLDIKALGELLADPEPVKVATVPATAEDLPPFDTGVTDISPKLPAAKPAPATVTATAQAPTANVTDNAPSELLERIGELTKALTEAQAKIAELTAPRLQRGAAPMLPQFRSSCMATRLGLSKEEAEDSGKVKVAFRDWVKLSYGRGHEAFELIEEAVRALS</sequence>
<accession>A0A9E7NPA8</accession>